<dbReference type="GO" id="GO:0005886">
    <property type="term" value="C:plasma membrane"/>
    <property type="evidence" value="ECO:0007669"/>
    <property type="project" value="UniProtKB-SubCell"/>
</dbReference>
<evidence type="ECO:0000256" key="5">
    <source>
        <dbReference type="ARBA" id="ARBA00023136"/>
    </source>
</evidence>
<feature type="domain" description="UspA" evidence="7">
    <location>
        <begin position="492"/>
        <end position="622"/>
    </location>
</feature>
<feature type="transmembrane region" description="Helical" evidence="6">
    <location>
        <begin position="350"/>
        <end position="369"/>
    </location>
</feature>
<comment type="subcellular location">
    <subcellularLocation>
        <location evidence="1">Cell membrane</location>
        <topology evidence="1">Multi-pass membrane protein</topology>
    </subcellularLocation>
</comment>
<evidence type="ECO:0000259" key="7">
    <source>
        <dbReference type="Pfam" id="PF00582"/>
    </source>
</evidence>
<evidence type="ECO:0000256" key="6">
    <source>
        <dbReference type="SAM" id="Phobius"/>
    </source>
</evidence>
<keyword evidence="4 6" id="KW-1133">Transmembrane helix</keyword>
<name>A0A1G1ZIB1_9BACT</name>
<feature type="transmembrane region" description="Helical" evidence="6">
    <location>
        <begin position="97"/>
        <end position="121"/>
    </location>
</feature>
<dbReference type="EMBL" id="MHJG01000009">
    <property type="protein sequence ID" value="OGY64159.1"/>
    <property type="molecule type" value="Genomic_DNA"/>
</dbReference>
<dbReference type="PANTHER" id="PTHR42770:SF11">
    <property type="entry name" value="INNER MEMBRANE TRANSPORT PROTEIN YBAT"/>
    <property type="match status" value="1"/>
</dbReference>
<dbReference type="InterPro" id="IPR014729">
    <property type="entry name" value="Rossmann-like_a/b/a_fold"/>
</dbReference>
<accession>A0A1G1ZIB1</accession>
<evidence type="ECO:0000256" key="2">
    <source>
        <dbReference type="ARBA" id="ARBA00022475"/>
    </source>
</evidence>
<feature type="transmembrane region" description="Helical" evidence="6">
    <location>
        <begin position="203"/>
        <end position="222"/>
    </location>
</feature>
<feature type="transmembrane region" description="Helical" evidence="6">
    <location>
        <begin position="46"/>
        <end position="66"/>
    </location>
</feature>
<feature type="transmembrane region" description="Helical" evidence="6">
    <location>
        <begin position="141"/>
        <end position="158"/>
    </location>
</feature>
<keyword evidence="5 6" id="KW-0472">Membrane</keyword>
<feature type="transmembrane region" description="Helical" evidence="6">
    <location>
        <begin position="170"/>
        <end position="191"/>
    </location>
</feature>
<keyword evidence="3 6" id="KW-0812">Transmembrane</keyword>
<keyword evidence="2" id="KW-1003">Cell membrane</keyword>
<dbReference type="PANTHER" id="PTHR42770">
    <property type="entry name" value="AMINO ACID TRANSPORTER-RELATED"/>
    <property type="match status" value="1"/>
</dbReference>
<dbReference type="SUPFAM" id="SSF52402">
    <property type="entry name" value="Adenine nucleotide alpha hydrolases-like"/>
    <property type="match status" value="1"/>
</dbReference>
<protein>
    <recommendedName>
        <fullName evidence="7">UspA domain-containing protein</fullName>
    </recommendedName>
</protein>
<comment type="caution">
    <text evidence="8">The sequence shown here is derived from an EMBL/GenBank/DDBJ whole genome shotgun (WGS) entry which is preliminary data.</text>
</comment>
<evidence type="ECO:0000256" key="3">
    <source>
        <dbReference type="ARBA" id="ARBA00022692"/>
    </source>
</evidence>
<evidence type="ECO:0000313" key="9">
    <source>
        <dbReference type="Proteomes" id="UP000177960"/>
    </source>
</evidence>
<feature type="transmembrane region" description="Helical" evidence="6">
    <location>
        <begin position="242"/>
        <end position="267"/>
    </location>
</feature>
<gene>
    <name evidence="8" type="ORF">A3B92_01290</name>
</gene>
<dbReference type="InterPro" id="IPR050367">
    <property type="entry name" value="APC_superfamily"/>
</dbReference>
<feature type="transmembrane region" description="Helical" evidence="6">
    <location>
        <begin position="407"/>
        <end position="428"/>
    </location>
</feature>
<dbReference type="Gene3D" id="3.40.50.620">
    <property type="entry name" value="HUPs"/>
    <property type="match status" value="1"/>
</dbReference>
<dbReference type="Proteomes" id="UP000177960">
    <property type="component" value="Unassembled WGS sequence"/>
</dbReference>
<dbReference type="GO" id="GO:0022857">
    <property type="term" value="F:transmembrane transporter activity"/>
    <property type="evidence" value="ECO:0007669"/>
    <property type="project" value="InterPro"/>
</dbReference>
<organism evidence="8 9">
    <name type="scientific">Candidatus Harrisonbacteria bacterium RIFCSPHIGHO2_02_FULL_42_16</name>
    <dbReference type="NCBI Taxonomy" id="1798404"/>
    <lineage>
        <taxon>Bacteria</taxon>
        <taxon>Candidatus Harrisoniibacteriota</taxon>
    </lineage>
</organism>
<dbReference type="InterPro" id="IPR006016">
    <property type="entry name" value="UspA"/>
</dbReference>
<dbReference type="InterPro" id="IPR002293">
    <property type="entry name" value="AA/rel_permease1"/>
</dbReference>
<feature type="transmembrane region" description="Helical" evidence="6">
    <location>
        <begin position="21"/>
        <end position="40"/>
    </location>
</feature>
<feature type="transmembrane region" description="Helical" evidence="6">
    <location>
        <begin position="375"/>
        <end position="395"/>
    </location>
</feature>
<evidence type="ECO:0000256" key="4">
    <source>
        <dbReference type="ARBA" id="ARBA00022989"/>
    </source>
</evidence>
<feature type="transmembrane region" description="Helical" evidence="6">
    <location>
        <begin position="300"/>
        <end position="329"/>
    </location>
</feature>
<dbReference type="Gene3D" id="1.20.1740.10">
    <property type="entry name" value="Amino acid/polyamine transporter I"/>
    <property type="match status" value="1"/>
</dbReference>
<dbReference type="AlphaFoldDB" id="A0A1G1ZIB1"/>
<dbReference type="Pfam" id="PF00582">
    <property type="entry name" value="Usp"/>
    <property type="match status" value="1"/>
</dbReference>
<dbReference type="STRING" id="1798404.A3B92_01290"/>
<dbReference type="CDD" id="cd00293">
    <property type="entry name" value="USP-like"/>
    <property type="match status" value="1"/>
</dbReference>
<proteinExistence type="predicted"/>
<feature type="transmembrane region" description="Helical" evidence="6">
    <location>
        <begin position="434"/>
        <end position="453"/>
    </location>
</feature>
<reference evidence="8 9" key="1">
    <citation type="journal article" date="2016" name="Nat. Commun.">
        <title>Thousands of microbial genomes shed light on interconnected biogeochemical processes in an aquifer system.</title>
        <authorList>
            <person name="Anantharaman K."/>
            <person name="Brown C.T."/>
            <person name="Hug L.A."/>
            <person name="Sharon I."/>
            <person name="Castelle C.J."/>
            <person name="Probst A.J."/>
            <person name="Thomas B.C."/>
            <person name="Singh A."/>
            <person name="Wilkins M.J."/>
            <person name="Karaoz U."/>
            <person name="Brodie E.L."/>
            <person name="Williams K.H."/>
            <person name="Hubbard S.S."/>
            <person name="Banfield J.F."/>
        </authorList>
    </citation>
    <scope>NUCLEOTIDE SEQUENCE [LARGE SCALE GENOMIC DNA]</scope>
</reference>
<sequence>MAKITEIGHKPVTLARTLGPGSIILLGIGSLLGGGIFTLLGPAAGLAGPGLFLAMIFGAGIAFLNLQMYLALGTTFPEAGGGYLWVKKGLGNFQGFLAGWLSWFAHAAACGVYALSFGFYAHEFLKIIGFTLKLNTEWLSNEKMIAVLVILIFGYINWRGTQTTGQAGNYITVGLLGILGLFILFGSYKIATLPNPFQNFTPLLPSGFLGILAAASFFYIAFEGSEIQVQAGEETKNPSHDLKIGLMTSWAIVSIIYILISLIIVGATPSEGKPIWEVLANFGEGAIVKSAHAFLPLGGILMIVGGLLANLAALNATIYSSSHVAFALARDKNIWTHLAQIHARNLTPHIAVIFSIALIITMVIALPLFDVASAASLLFVLLFLQLNIAGTKIYYKFPKTKWFYKIPLFPLTPILAIILYIALAITMFQVNLNAWIVTVIWTLLGLINYLSYAKAQSREDFEKEIVYEESIRVGPKTGRRILMPIAPELTLEELKNLSEIAFALASNLDGEIIAIKIHQVPQPLTLLDGATMIHDRQIFQNLKEWAAEFNEKMAGREKDINLHNFLLVGRDIVDTILDVIKIEECDLLLLNWEGYTETKGTIFGSKIDRILRESKCDLLVVKNPKPITSLLLAAHPSGNSPYLKLMGEIFSSLKNYYKAKTELTSILAADTPFYLKPDPQILLKPLGLKRKDFEEIEFFKAKSVITAIIDEAKIKEISLVIIGATRPKFLGEIRFGNIPELLSKHLNTSLMIVRGHQNVAEAAWEKLLKKISRVS</sequence>
<dbReference type="Pfam" id="PF13520">
    <property type="entry name" value="AA_permease_2"/>
    <property type="match status" value="1"/>
</dbReference>
<evidence type="ECO:0000256" key="1">
    <source>
        <dbReference type="ARBA" id="ARBA00004651"/>
    </source>
</evidence>
<evidence type="ECO:0000313" key="8">
    <source>
        <dbReference type="EMBL" id="OGY64159.1"/>
    </source>
</evidence>